<feature type="active site" description="Proton donor" evidence="6">
    <location>
        <position position="348"/>
    </location>
</feature>
<keyword evidence="4" id="KW-0378">Hydrolase</keyword>
<organism evidence="10 11">
    <name type="scientific">Prolixibacter bellariivorans</name>
    <dbReference type="NCBI Taxonomy" id="314319"/>
    <lineage>
        <taxon>Bacteria</taxon>
        <taxon>Pseudomonadati</taxon>
        <taxon>Bacteroidota</taxon>
        <taxon>Bacteroidia</taxon>
        <taxon>Marinilabiliales</taxon>
        <taxon>Prolixibacteraceae</taxon>
        <taxon>Prolixibacter</taxon>
    </lineage>
</organism>
<feature type="domain" description="Glycoside hydrolase family 20 catalytic" evidence="8">
    <location>
        <begin position="157"/>
        <end position="513"/>
    </location>
</feature>
<evidence type="ECO:0000256" key="5">
    <source>
        <dbReference type="ARBA" id="ARBA00023295"/>
    </source>
</evidence>
<dbReference type="GO" id="GO:0004563">
    <property type="term" value="F:beta-N-acetylhexosaminidase activity"/>
    <property type="evidence" value="ECO:0007669"/>
    <property type="project" value="UniProtKB-EC"/>
</dbReference>
<feature type="domain" description="Beta-hexosaminidase bacterial type N-terminal" evidence="9">
    <location>
        <begin position="24"/>
        <end position="154"/>
    </location>
</feature>
<evidence type="ECO:0000256" key="1">
    <source>
        <dbReference type="ARBA" id="ARBA00001231"/>
    </source>
</evidence>
<dbReference type="EC" id="3.2.1.52" evidence="3"/>
<dbReference type="InterPro" id="IPR017853">
    <property type="entry name" value="GH"/>
</dbReference>
<dbReference type="GO" id="GO:0016020">
    <property type="term" value="C:membrane"/>
    <property type="evidence" value="ECO:0007669"/>
    <property type="project" value="TreeGrafter"/>
</dbReference>
<dbReference type="SUPFAM" id="SSF51445">
    <property type="entry name" value="(Trans)glycosidases"/>
    <property type="match status" value="1"/>
</dbReference>
<dbReference type="Gene3D" id="3.20.20.80">
    <property type="entry name" value="Glycosidases"/>
    <property type="match status" value="1"/>
</dbReference>
<reference evidence="10 11" key="1">
    <citation type="submission" date="2019-10" db="EMBL/GenBank/DDBJ databases">
        <title>Prolixibacter strains distinguished by the presence of nitrate reductase genes were adept at nitrate-dependent anaerobic corrosion of metallic iron and carbon steel.</title>
        <authorList>
            <person name="Iino T."/>
            <person name="Shono N."/>
            <person name="Ito K."/>
            <person name="Nakamura R."/>
            <person name="Sueoka K."/>
            <person name="Harayama S."/>
            <person name="Ohkuma M."/>
        </authorList>
    </citation>
    <scope>NUCLEOTIDE SEQUENCE [LARGE SCALE GENOMIC DNA]</scope>
    <source>
        <strain evidence="10 11">JCM 13498</strain>
    </source>
</reference>
<proteinExistence type="inferred from homology"/>
<accession>A0A5M4B1E1</accession>
<dbReference type="Pfam" id="PF13287">
    <property type="entry name" value="Fn3_assoc"/>
    <property type="match status" value="1"/>
</dbReference>
<evidence type="ECO:0000256" key="7">
    <source>
        <dbReference type="SAM" id="SignalP"/>
    </source>
</evidence>
<comment type="caution">
    <text evidence="10">The sequence shown here is derived from an EMBL/GenBank/DDBJ whole genome shotgun (WGS) entry which is preliminary data.</text>
</comment>
<evidence type="ECO:0000256" key="4">
    <source>
        <dbReference type="ARBA" id="ARBA00022801"/>
    </source>
</evidence>
<dbReference type="CDD" id="cd06563">
    <property type="entry name" value="GH20_chitobiase-like"/>
    <property type="match status" value="1"/>
</dbReference>
<keyword evidence="11" id="KW-1185">Reference proteome</keyword>
<dbReference type="InterPro" id="IPR025705">
    <property type="entry name" value="Beta_hexosaminidase_sua/sub"/>
</dbReference>
<dbReference type="InterPro" id="IPR015883">
    <property type="entry name" value="Glyco_hydro_20_cat"/>
</dbReference>
<keyword evidence="7" id="KW-0732">Signal</keyword>
<dbReference type="PANTHER" id="PTHR22600">
    <property type="entry name" value="BETA-HEXOSAMINIDASE"/>
    <property type="match status" value="1"/>
</dbReference>
<dbReference type="AlphaFoldDB" id="A0A5M4B1E1"/>
<evidence type="ECO:0000256" key="6">
    <source>
        <dbReference type="PIRSR" id="PIRSR625705-1"/>
    </source>
</evidence>
<evidence type="ECO:0000259" key="8">
    <source>
        <dbReference type="Pfam" id="PF00728"/>
    </source>
</evidence>
<dbReference type="InterPro" id="IPR015882">
    <property type="entry name" value="HEX_bac_N"/>
</dbReference>
<dbReference type="Proteomes" id="UP000391834">
    <property type="component" value="Unassembled WGS sequence"/>
</dbReference>
<dbReference type="GO" id="GO:0030203">
    <property type="term" value="P:glycosaminoglycan metabolic process"/>
    <property type="evidence" value="ECO:0007669"/>
    <property type="project" value="TreeGrafter"/>
</dbReference>
<dbReference type="Pfam" id="PF02838">
    <property type="entry name" value="Glyco_hydro_20b"/>
    <property type="match status" value="1"/>
</dbReference>
<evidence type="ECO:0000313" key="10">
    <source>
        <dbReference type="EMBL" id="GET33982.1"/>
    </source>
</evidence>
<feature type="chain" id="PRO_5024324994" description="beta-N-acetylhexosaminidase" evidence="7">
    <location>
        <begin position="19"/>
        <end position="628"/>
    </location>
</feature>
<sequence>MRNLLLLLLVWTVATVNGQTNSLNLIPEPVNVEPADGFYSLTPASSVTYNMPNAEHVANMLTAKINTPTGFNLEAKKGTGGTIQFNINSKEDKTLGDEGYTLNVNPKGIVVAANKPAGLFYGMQTLLQLFPKEIESKVKTAGDWNVPSVSITDYPRFAWRGLMLDVSRNFFTKKQVEEYIDQMARFKYNTFHWHLTDDNGWRIEIKSLPKLTEVGAWRVKREGHFGDREAPKPGEKATVGGYYTQDDIREIIQYAKERYVTIIPEIDVPGHSMAAIASYPELCCTQDTSVKVNPGSNFAKWNDDGTFQMFVDNTLDPSNEKVYEFLDKVFTEVAALFPNQYIHVGGDECYKGYWEKDPGCQALMKKLHITHVEKLQGYFMNRVEKILESKGKRLLGWDEILEGGITPNATVMSWRGMKGGIEAAKMKHEVVMTPTTYAYLDYCQGDPTVDPPIYANLRVSKAYSFEPVPDGVDPKYILGGQGNLWTEQTPTFRYVDYMTYPRAWALSEVFWSPKSAKNWNNFASRMENQFSRADVEEINYSKAVYDAEITTKKENGKLMLVMSTEIPNLVIYYTIDDTMPDNFCPKYTGPVELPDGPITLRAITYRDGHPIGHLITLKRDQLEARAGK</sequence>
<evidence type="ECO:0000313" key="11">
    <source>
        <dbReference type="Proteomes" id="UP000391834"/>
    </source>
</evidence>
<dbReference type="InterPro" id="IPR029018">
    <property type="entry name" value="Hex-like_dom2"/>
</dbReference>
<gene>
    <name evidence="10" type="ORF">PbJCM13498_28450</name>
</gene>
<feature type="signal peptide" evidence="7">
    <location>
        <begin position="1"/>
        <end position="18"/>
    </location>
</feature>
<dbReference type="PANTHER" id="PTHR22600:SF57">
    <property type="entry name" value="BETA-N-ACETYLHEXOSAMINIDASE"/>
    <property type="match status" value="1"/>
</dbReference>
<dbReference type="EMBL" id="BLAX01000001">
    <property type="protein sequence ID" value="GET33982.1"/>
    <property type="molecule type" value="Genomic_DNA"/>
</dbReference>
<evidence type="ECO:0000259" key="9">
    <source>
        <dbReference type="Pfam" id="PF02838"/>
    </source>
</evidence>
<dbReference type="Gene3D" id="3.30.379.10">
    <property type="entry name" value="Chitobiase/beta-hexosaminidase domain 2-like"/>
    <property type="match status" value="1"/>
</dbReference>
<evidence type="ECO:0000256" key="2">
    <source>
        <dbReference type="ARBA" id="ARBA00006285"/>
    </source>
</evidence>
<dbReference type="InterPro" id="IPR026876">
    <property type="entry name" value="Fn3_assoc_repeat"/>
</dbReference>
<protein>
    <recommendedName>
        <fullName evidence="3">beta-N-acetylhexosaminidase</fullName>
        <ecNumber evidence="3">3.2.1.52</ecNumber>
    </recommendedName>
</protein>
<dbReference type="SUPFAM" id="SSF55545">
    <property type="entry name" value="beta-N-acetylhexosaminidase-like domain"/>
    <property type="match status" value="1"/>
</dbReference>
<dbReference type="PRINTS" id="PR00738">
    <property type="entry name" value="GLHYDRLASE20"/>
</dbReference>
<comment type="catalytic activity">
    <reaction evidence="1">
        <text>Hydrolysis of terminal non-reducing N-acetyl-D-hexosamine residues in N-acetyl-beta-D-hexosaminides.</text>
        <dbReference type="EC" id="3.2.1.52"/>
    </reaction>
</comment>
<dbReference type="OrthoDB" id="1090159at2"/>
<dbReference type="Pfam" id="PF00728">
    <property type="entry name" value="Glyco_hydro_20"/>
    <property type="match status" value="1"/>
</dbReference>
<dbReference type="RefSeq" id="WP_025863858.1">
    <property type="nucleotide sequence ID" value="NZ_BLAX01000001.1"/>
</dbReference>
<comment type="similarity">
    <text evidence="2">Belongs to the glycosyl hydrolase 20 family.</text>
</comment>
<dbReference type="GO" id="GO:0005975">
    <property type="term" value="P:carbohydrate metabolic process"/>
    <property type="evidence" value="ECO:0007669"/>
    <property type="project" value="InterPro"/>
</dbReference>
<keyword evidence="5" id="KW-0326">Glycosidase</keyword>
<evidence type="ECO:0000256" key="3">
    <source>
        <dbReference type="ARBA" id="ARBA00012663"/>
    </source>
</evidence>
<name>A0A5M4B1E1_9BACT</name>